<accession>A0A8S5UQM5</accession>
<protein>
    <submittedName>
        <fullName evidence="2">E1 enzyme family protein</fullName>
    </submittedName>
</protein>
<dbReference type="GO" id="GO:0008641">
    <property type="term" value="F:ubiquitin-like modifier activating enzyme activity"/>
    <property type="evidence" value="ECO:0007669"/>
    <property type="project" value="InterPro"/>
</dbReference>
<feature type="domain" description="THIF-type NAD/FAD binding fold" evidence="1">
    <location>
        <begin position="24"/>
        <end position="192"/>
    </location>
</feature>
<dbReference type="Gene3D" id="3.40.50.720">
    <property type="entry name" value="NAD(P)-binding Rossmann-like Domain"/>
    <property type="match status" value="1"/>
</dbReference>
<reference evidence="2" key="1">
    <citation type="journal article" date="2021" name="Proc. Natl. Acad. Sci. U.S.A.">
        <title>A Catalog of Tens of Thousands of Viruses from Human Metagenomes Reveals Hidden Associations with Chronic Diseases.</title>
        <authorList>
            <person name="Tisza M.J."/>
            <person name="Buck C.B."/>
        </authorList>
    </citation>
    <scope>NUCLEOTIDE SEQUENCE</scope>
    <source>
        <strain evidence="2">CtQyH19</strain>
    </source>
</reference>
<dbReference type="Pfam" id="PF00899">
    <property type="entry name" value="ThiF"/>
    <property type="match status" value="1"/>
</dbReference>
<dbReference type="SUPFAM" id="SSF69572">
    <property type="entry name" value="Activating enzymes of the ubiquitin-like proteins"/>
    <property type="match status" value="1"/>
</dbReference>
<organism evidence="2">
    <name type="scientific">Podoviridae sp. ctQyH19</name>
    <dbReference type="NCBI Taxonomy" id="2825249"/>
    <lineage>
        <taxon>Viruses</taxon>
        <taxon>Duplodnaviria</taxon>
        <taxon>Heunggongvirae</taxon>
        <taxon>Uroviricota</taxon>
        <taxon>Caudoviricetes</taxon>
    </lineage>
</organism>
<name>A0A8S5UQM5_9CAUD</name>
<evidence type="ECO:0000313" key="2">
    <source>
        <dbReference type="EMBL" id="DAF96773.1"/>
    </source>
</evidence>
<dbReference type="EMBL" id="BK016121">
    <property type="protein sequence ID" value="DAF96773.1"/>
    <property type="molecule type" value="Genomic_DNA"/>
</dbReference>
<evidence type="ECO:0000259" key="1">
    <source>
        <dbReference type="Pfam" id="PF00899"/>
    </source>
</evidence>
<sequence length="229" mass="26430">MATEVRFTRFKGADWFVEKNTFDTIIGGAGGIGSYLAYFLARAGFRVHIFDMDKVEEVNMAGQMYRLSDIGKNKVDAVAEIIKDFCNEEIYTYEEYTEESEVHDFMFSGFDNMKARKIMFNNWANHVTENNIENAIFIDGRLEAEKIQIFCVTKDKIGQYKEYLFDDSAVPDLPCTLKQTSHCASMIASHMVGFFTNYISNMINGNSDRIIPFFTEYIIPLNFLENRDE</sequence>
<dbReference type="InterPro" id="IPR035985">
    <property type="entry name" value="Ubiquitin-activating_enz"/>
</dbReference>
<dbReference type="InterPro" id="IPR000594">
    <property type="entry name" value="ThiF_NAD_FAD-bd"/>
</dbReference>
<proteinExistence type="predicted"/>